<keyword evidence="11" id="KW-1185">Reference proteome</keyword>
<dbReference type="GO" id="GO:0007156">
    <property type="term" value="P:homophilic cell adhesion via plasma membrane adhesion molecules"/>
    <property type="evidence" value="ECO:0007669"/>
    <property type="project" value="InterPro"/>
</dbReference>
<dbReference type="STRING" id="307972.A0A2G8JMS9"/>
<dbReference type="PROSITE" id="PS50268">
    <property type="entry name" value="CADHERIN_2"/>
    <property type="match status" value="2"/>
</dbReference>
<dbReference type="Pfam" id="PF00028">
    <property type="entry name" value="Cadherin"/>
    <property type="match status" value="2"/>
</dbReference>
<dbReference type="Proteomes" id="UP000230750">
    <property type="component" value="Unassembled WGS sequence"/>
</dbReference>
<feature type="domain" description="Cadherin" evidence="9">
    <location>
        <begin position="3"/>
        <end position="58"/>
    </location>
</feature>
<dbReference type="SUPFAM" id="SSF49313">
    <property type="entry name" value="Cadherin-like"/>
    <property type="match status" value="2"/>
</dbReference>
<keyword evidence="7" id="KW-0325">Glycoprotein</keyword>
<comment type="subcellular location">
    <subcellularLocation>
        <location evidence="1">Membrane</location>
        <topology evidence="1">Single-pass membrane protein</topology>
    </subcellularLocation>
</comment>
<keyword evidence="3" id="KW-0677">Repeat</keyword>
<feature type="domain" description="Cadherin" evidence="9">
    <location>
        <begin position="54"/>
        <end position="127"/>
    </location>
</feature>
<dbReference type="EMBL" id="MRZV01001564">
    <property type="protein sequence ID" value="PIK37076.1"/>
    <property type="molecule type" value="Genomic_DNA"/>
</dbReference>
<accession>A0A2G8JMS9</accession>
<dbReference type="GO" id="GO:0005886">
    <property type="term" value="C:plasma membrane"/>
    <property type="evidence" value="ECO:0007669"/>
    <property type="project" value="InterPro"/>
</dbReference>
<reference evidence="10 11" key="1">
    <citation type="journal article" date="2017" name="PLoS Biol.">
        <title>The sea cucumber genome provides insights into morphological evolution and visceral regeneration.</title>
        <authorList>
            <person name="Zhang X."/>
            <person name="Sun L."/>
            <person name="Yuan J."/>
            <person name="Sun Y."/>
            <person name="Gao Y."/>
            <person name="Zhang L."/>
            <person name="Li S."/>
            <person name="Dai H."/>
            <person name="Hamel J.F."/>
            <person name="Liu C."/>
            <person name="Yu Y."/>
            <person name="Liu S."/>
            <person name="Lin W."/>
            <person name="Guo K."/>
            <person name="Jin S."/>
            <person name="Xu P."/>
            <person name="Storey K.B."/>
            <person name="Huan P."/>
            <person name="Zhang T."/>
            <person name="Zhou Y."/>
            <person name="Zhang J."/>
            <person name="Lin C."/>
            <person name="Li X."/>
            <person name="Xing L."/>
            <person name="Huo D."/>
            <person name="Sun M."/>
            <person name="Wang L."/>
            <person name="Mercier A."/>
            <person name="Li F."/>
            <person name="Yang H."/>
            <person name="Xiang J."/>
        </authorList>
    </citation>
    <scope>NUCLEOTIDE SEQUENCE [LARGE SCALE GENOMIC DNA]</scope>
    <source>
        <strain evidence="10">Shaxun</strain>
        <tissue evidence="10">Muscle</tissue>
    </source>
</reference>
<dbReference type="OrthoDB" id="6252479at2759"/>
<dbReference type="PROSITE" id="PS00232">
    <property type="entry name" value="CADHERIN_1"/>
    <property type="match status" value="1"/>
</dbReference>
<dbReference type="InterPro" id="IPR020894">
    <property type="entry name" value="Cadherin_CS"/>
</dbReference>
<dbReference type="InterPro" id="IPR002126">
    <property type="entry name" value="Cadherin-like_dom"/>
</dbReference>
<dbReference type="PANTHER" id="PTHR24028">
    <property type="entry name" value="CADHERIN-87A"/>
    <property type="match status" value="1"/>
</dbReference>
<dbReference type="AlphaFoldDB" id="A0A2G8JMS9"/>
<evidence type="ECO:0000256" key="7">
    <source>
        <dbReference type="ARBA" id="ARBA00023180"/>
    </source>
</evidence>
<dbReference type="InterPro" id="IPR050174">
    <property type="entry name" value="Protocadherin/Cadherin-CA"/>
</dbReference>
<evidence type="ECO:0000256" key="1">
    <source>
        <dbReference type="ARBA" id="ARBA00004167"/>
    </source>
</evidence>
<comment type="caution">
    <text evidence="10">The sequence shown here is derived from an EMBL/GenBank/DDBJ whole genome shotgun (WGS) entry which is preliminary data.</text>
</comment>
<dbReference type="CDD" id="cd11304">
    <property type="entry name" value="Cadherin_repeat"/>
    <property type="match status" value="2"/>
</dbReference>
<evidence type="ECO:0000256" key="5">
    <source>
        <dbReference type="ARBA" id="ARBA00022989"/>
    </source>
</evidence>
<name>A0A2G8JMS9_STIJA</name>
<keyword evidence="6" id="KW-0472">Membrane</keyword>
<dbReference type="PRINTS" id="PR00205">
    <property type="entry name" value="CADHERIN"/>
</dbReference>
<keyword evidence="4 8" id="KW-0106">Calcium</keyword>
<keyword evidence="5" id="KW-1133">Transmembrane helix</keyword>
<evidence type="ECO:0000256" key="3">
    <source>
        <dbReference type="ARBA" id="ARBA00022737"/>
    </source>
</evidence>
<dbReference type="PANTHER" id="PTHR24028:SF328">
    <property type="entry name" value="CADHERIN-3"/>
    <property type="match status" value="1"/>
</dbReference>
<dbReference type="GO" id="GO:0005509">
    <property type="term" value="F:calcium ion binding"/>
    <property type="evidence" value="ECO:0007669"/>
    <property type="project" value="UniProtKB-UniRule"/>
</dbReference>
<dbReference type="Gene3D" id="2.60.40.60">
    <property type="entry name" value="Cadherins"/>
    <property type="match status" value="2"/>
</dbReference>
<keyword evidence="2" id="KW-0812">Transmembrane</keyword>
<evidence type="ECO:0000256" key="4">
    <source>
        <dbReference type="ARBA" id="ARBA00022837"/>
    </source>
</evidence>
<evidence type="ECO:0000313" key="10">
    <source>
        <dbReference type="EMBL" id="PIK37076.1"/>
    </source>
</evidence>
<evidence type="ECO:0000256" key="8">
    <source>
        <dbReference type="PROSITE-ProRule" id="PRU00043"/>
    </source>
</evidence>
<gene>
    <name evidence="10" type="ORF">BSL78_26093</name>
</gene>
<sequence length="143" mass="16187">MKGIIRTKAVLDRESQSHYWLTVYAQDNAAVPLHSIVEVYIQVSDVNDNAPFPTLPVFRGYIPENSAAGTDIIRVEVEDLDETESQNITFEIPSKKIRRMFQIDRTTDAFSASSSTPLETARTFFSVSKDDPLSLRWFSPVET</sequence>
<dbReference type="InterPro" id="IPR015919">
    <property type="entry name" value="Cadherin-like_sf"/>
</dbReference>
<protein>
    <submittedName>
        <fullName evidence="10">Putative protocadherin Fat 1</fullName>
    </submittedName>
</protein>
<evidence type="ECO:0000256" key="6">
    <source>
        <dbReference type="ARBA" id="ARBA00023136"/>
    </source>
</evidence>
<evidence type="ECO:0000259" key="9">
    <source>
        <dbReference type="PROSITE" id="PS50268"/>
    </source>
</evidence>
<evidence type="ECO:0000313" key="11">
    <source>
        <dbReference type="Proteomes" id="UP000230750"/>
    </source>
</evidence>
<evidence type="ECO:0000256" key="2">
    <source>
        <dbReference type="ARBA" id="ARBA00022692"/>
    </source>
</evidence>
<proteinExistence type="predicted"/>
<organism evidence="10 11">
    <name type="scientific">Stichopus japonicus</name>
    <name type="common">Sea cucumber</name>
    <dbReference type="NCBI Taxonomy" id="307972"/>
    <lineage>
        <taxon>Eukaryota</taxon>
        <taxon>Metazoa</taxon>
        <taxon>Echinodermata</taxon>
        <taxon>Eleutherozoa</taxon>
        <taxon>Echinozoa</taxon>
        <taxon>Holothuroidea</taxon>
        <taxon>Aspidochirotacea</taxon>
        <taxon>Aspidochirotida</taxon>
        <taxon>Stichopodidae</taxon>
        <taxon>Apostichopus</taxon>
    </lineage>
</organism>